<dbReference type="Gene3D" id="3.40.50.150">
    <property type="entry name" value="Vaccinia Virus protein VP39"/>
    <property type="match status" value="1"/>
</dbReference>
<organism evidence="2 3">
    <name type="scientific">Pseudahrensia aquimaris</name>
    <dbReference type="NCBI Taxonomy" id="744461"/>
    <lineage>
        <taxon>Bacteria</taxon>
        <taxon>Pseudomonadati</taxon>
        <taxon>Pseudomonadota</taxon>
        <taxon>Alphaproteobacteria</taxon>
        <taxon>Hyphomicrobiales</taxon>
        <taxon>Ahrensiaceae</taxon>
        <taxon>Pseudahrensia</taxon>
    </lineage>
</organism>
<dbReference type="CDD" id="cd02440">
    <property type="entry name" value="AdoMet_MTases"/>
    <property type="match status" value="1"/>
</dbReference>
<dbReference type="CDD" id="cd00090">
    <property type="entry name" value="HTH_ARSR"/>
    <property type="match status" value="1"/>
</dbReference>
<dbReference type="InterPro" id="IPR036390">
    <property type="entry name" value="WH_DNA-bd_sf"/>
</dbReference>
<evidence type="ECO:0000259" key="1">
    <source>
        <dbReference type="PROSITE" id="PS50987"/>
    </source>
</evidence>
<dbReference type="PRINTS" id="PR00778">
    <property type="entry name" value="HTHARSR"/>
</dbReference>
<dbReference type="SUPFAM" id="SSF53335">
    <property type="entry name" value="S-adenosyl-L-methionine-dependent methyltransferases"/>
    <property type="match status" value="1"/>
</dbReference>
<feature type="domain" description="HTH arsR-type" evidence="1">
    <location>
        <begin position="19"/>
        <end position="114"/>
    </location>
</feature>
<accession>A0ABW3FCT6</accession>
<dbReference type="Pfam" id="PF01022">
    <property type="entry name" value="HTH_5"/>
    <property type="match status" value="1"/>
</dbReference>
<dbReference type="InterPro" id="IPR036388">
    <property type="entry name" value="WH-like_DNA-bd_sf"/>
</dbReference>
<keyword evidence="3" id="KW-1185">Reference proteome</keyword>
<gene>
    <name evidence="2" type="ORF">ACFQ14_07755</name>
</gene>
<dbReference type="InterPro" id="IPR011991">
    <property type="entry name" value="ArsR-like_HTH"/>
</dbReference>
<name>A0ABW3FCT6_9HYPH</name>
<sequence length="333" mass="36632">MKADIAMRENHQSGGVTRAGEAGLSDTVAWMRAAGEATRMRLLALLERAELTVSELVEILDQSQPRLSRHLKLLVEAGLAVRYQEGAWAYFRTANRGPARAFLDVALSGIGDDDPDLATDIAKLNAVRERRAQRAATYFASNAEDWNKIRSLHVPEGAVESDMLEMGLRHKPQSILDLGTGTGRILELFAPYVARGVGVDASQDMLAIARTALAVSEFSHLQVRHGDVYKLEAEDAFDLVVVHQVLHFLEDAETALQRAADHLAPDGRLLVVDFAPHTLEFLRDEHAHRRLGISFEQMSSWLLSAGLVGEDMKTLDAEGDGALTVVLWLARKL</sequence>
<evidence type="ECO:0000313" key="3">
    <source>
        <dbReference type="Proteomes" id="UP001597101"/>
    </source>
</evidence>
<dbReference type="RefSeq" id="WP_377212155.1">
    <property type="nucleotide sequence ID" value="NZ_JBHTJV010000005.1"/>
</dbReference>
<dbReference type="Proteomes" id="UP001597101">
    <property type="component" value="Unassembled WGS sequence"/>
</dbReference>
<dbReference type="PANTHER" id="PTHR43861">
    <property type="entry name" value="TRANS-ACONITATE 2-METHYLTRANSFERASE-RELATED"/>
    <property type="match status" value="1"/>
</dbReference>
<reference evidence="3" key="1">
    <citation type="journal article" date="2019" name="Int. J. Syst. Evol. Microbiol.">
        <title>The Global Catalogue of Microorganisms (GCM) 10K type strain sequencing project: providing services to taxonomists for standard genome sequencing and annotation.</title>
        <authorList>
            <consortium name="The Broad Institute Genomics Platform"/>
            <consortium name="The Broad Institute Genome Sequencing Center for Infectious Disease"/>
            <person name="Wu L."/>
            <person name="Ma J."/>
        </authorList>
    </citation>
    <scope>NUCLEOTIDE SEQUENCE [LARGE SCALE GENOMIC DNA]</scope>
    <source>
        <strain evidence="3">CCUG 60023</strain>
    </source>
</reference>
<comment type="caution">
    <text evidence="2">The sequence shown here is derived from an EMBL/GenBank/DDBJ whole genome shotgun (WGS) entry which is preliminary data.</text>
</comment>
<evidence type="ECO:0000313" key="2">
    <source>
        <dbReference type="EMBL" id="MFD0916296.1"/>
    </source>
</evidence>
<dbReference type="SMART" id="SM00418">
    <property type="entry name" value="HTH_ARSR"/>
    <property type="match status" value="1"/>
</dbReference>
<dbReference type="InterPro" id="IPR013216">
    <property type="entry name" value="Methyltransf_11"/>
</dbReference>
<protein>
    <submittedName>
        <fullName evidence="2">Metalloregulator ArsR/SmtB family transcription factor</fullName>
    </submittedName>
</protein>
<dbReference type="EMBL" id="JBHTJV010000005">
    <property type="protein sequence ID" value="MFD0916296.1"/>
    <property type="molecule type" value="Genomic_DNA"/>
</dbReference>
<dbReference type="InterPro" id="IPR029063">
    <property type="entry name" value="SAM-dependent_MTases_sf"/>
</dbReference>
<dbReference type="PROSITE" id="PS50987">
    <property type="entry name" value="HTH_ARSR_2"/>
    <property type="match status" value="1"/>
</dbReference>
<dbReference type="NCBIfam" id="NF033788">
    <property type="entry name" value="HTH_metalloreg"/>
    <property type="match status" value="1"/>
</dbReference>
<dbReference type="InterPro" id="IPR001845">
    <property type="entry name" value="HTH_ArsR_DNA-bd_dom"/>
</dbReference>
<dbReference type="SUPFAM" id="SSF46785">
    <property type="entry name" value="Winged helix' DNA-binding domain"/>
    <property type="match status" value="1"/>
</dbReference>
<proteinExistence type="predicted"/>
<dbReference type="Pfam" id="PF08241">
    <property type="entry name" value="Methyltransf_11"/>
    <property type="match status" value="1"/>
</dbReference>
<dbReference type="Gene3D" id="1.10.10.10">
    <property type="entry name" value="Winged helix-like DNA-binding domain superfamily/Winged helix DNA-binding domain"/>
    <property type="match status" value="1"/>
</dbReference>